<dbReference type="Pfam" id="PF00732">
    <property type="entry name" value="GMC_oxred_N"/>
    <property type="match status" value="1"/>
</dbReference>
<dbReference type="GO" id="GO:0016614">
    <property type="term" value="F:oxidoreductase activity, acting on CH-OH group of donors"/>
    <property type="evidence" value="ECO:0007669"/>
    <property type="project" value="InterPro"/>
</dbReference>
<protein>
    <submittedName>
        <fullName evidence="4">GMC oxidoreductase</fullName>
    </submittedName>
</protein>
<comment type="caution">
    <text evidence="4">The sequence shown here is derived from an EMBL/GenBank/DDBJ whole genome shotgun (WGS) entry which is preliminary data.</text>
</comment>
<dbReference type="GO" id="GO:0050660">
    <property type="term" value="F:flavin adenine dinucleotide binding"/>
    <property type="evidence" value="ECO:0007669"/>
    <property type="project" value="InterPro"/>
</dbReference>
<gene>
    <name evidence="4" type="ORF">QE152_g35708</name>
</gene>
<organism evidence="4 5">
    <name type="scientific">Popillia japonica</name>
    <name type="common">Japanese beetle</name>
    <dbReference type="NCBI Taxonomy" id="7064"/>
    <lineage>
        <taxon>Eukaryota</taxon>
        <taxon>Metazoa</taxon>
        <taxon>Ecdysozoa</taxon>
        <taxon>Arthropoda</taxon>
        <taxon>Hexapoda</taxon>
        <taxon>Insecta</taxon>
        <taxon>Pterygota</taxon>
        <taxon>Neoptera</taxon>
        <taxon>Endopterygota</taxon>
        <taxon>Coleoptera</taxon>
        <taxon>Polyphaga</taxon>
        <taxon>Scarabaeiformia</taxon>
        <taxon>Scarabaeidae</taxon>
        <taxon>Rutelinae</taxon>
        <taxon>Popillia</taxon>
    </lineage>
</organism>
<feature type="domain" description="Glucose-methanol-choline oxidoreductase C-terminal" evidence="3">
    <location>
        <begin position="510"/>
        <end position="650"/>
    </location>
</feature>
<accession>A0AAW1IFC3</accession>
<evidence type="ECO:0000259" key="2">
    <source>
        <dbReference type="Pfam" id="PF00732"/>
    </source>
</evidence>
<dbReference type="Proteomes" id="UP001458880">
    <property type="component" value="Unassembled WGS sequence"/>
</dbReference>
<feature type="domain" description="Glucose-methanol-choline oxidoreductase C-terminal" evidence="3">
    <location>
        <begin position="11"/>
        <end position="70"/>
    </location>
</feature>
<dbReference type="InterPro" id="IPR000172">
    <property type="entry name" value="GMC_OxRdtase_N"/>
</dbReference>
<dbReference type="InterPro" id="IPR036188">
    <property type="entry name" value="FAD/NAD-bd_sf"/>
</dbReference>
<dbReference type="AlphaFoldDB" id="A0AAW1IFC3"/>
<dbReference type="Pfam" id="PF05199">
    <property type="entry name" value="GMC_oxred_C"/>
    <property type="match status" value="2"/>
</dbReference>
<dbReference type="SUPFAM" id="SSF54373">
    <property type="entry name" value="FAD-linked reductases, C-terminal domain"/>
    <property type="match status" value="2"/>
</dbReference>
<keyword evidence="5" id="KW-1185">Reference proteome</keyword>
<feature type="domain" description="Glucose-methanol-choline oxidoreductase N-terminal" evidence="2">
    <location>
        <begin position="137"/>
        <end position="391"/>
    </location>
</feature>
<dbReference type="Gene3D" id="3.50.50.60">
    <property type="entry name" value="FAD/NAD(P)-binding domain"/>
    <property type="match status" value="3"/>
</dbReference>
<evidence type="ECO:0000256" key="1">
    <source>
        <dbReference type="ARBA" id="ARBA00010790"/>
    </source>
</evidence>
<dbReference type="PANTHER" id="PTHR11552">
    <property type="entry name" value="GLUCOSE-METHANOL-CHOLINE GMC OXIDOREDUCTASE"/>
    <property type="match status" value="1"/>
</dbReference>
<proteinExistence type="inferred from homology"/>
<reference evidence="4 5" key="1">
    <citation type="journal article" date="2024" name="BMC Genomics">
        <title>De novo assembly and annotation of Popillia japonica's genome with initial clues to its potential as an invasive pest.</title>
        <authorList>
            <person name="Cucini C."/>
            <person name="Boschi S."/>
            <person name="Funari R."/>
            <person name="Cardaioli E."/>
            <person name="Iannotti N."/>
            <person name="Marturano G."/>
            <person name="Paoli F."/>
            <person name="Bruttini M."/>
            <person name="Carapelli A."/>
            <person name="Frati F."/>
            <person name="Nardi F."/>
        </authorList>
    </citation>
    <scope>NUCLEOTIDE SEQUENCE [LARGE SCALE GENOMIC DNA]</scope>
    <source>
        <strain evidence="4">DMR45628</strain>
    </source>
</reference>
<sequence>MQSPAFEKYGTKLMDKPISGCKNFVFDTDEYWECALRHVGMSVYHHSTTCKMGPADDPESVVDNRLRVYGPEMIFNGIKYLTIILLCHPVTIFGTKQPPFLELFSGEIGKFLINARTSLYGPKIQDPSEDRDIEEYDFIIIGAGTAGSILANRLTEVPDWKVLLLESGDPENLIGEIPQLSPLLQLTQYNWRYQTIPQKTGCLGMIDNKCNVAAGKGLGGSGILSNGIFVRGGQKDYDLWAKDVQKEDWNYENILRYHRKAEDVHLRTFDWEHHGLGGPNYVEDLRNPSRVRKPFLNAAKELNYTILDYNGENQIGFSRTQVANKRGRRHSISRAYLESIKDRKNLVIKTLSNVTKIVINPNTKEAEGVEYTRNGRIFLARNRKEIVLSAADLPVGDNLRDHVAFFGLNFLYKDKSPEENDLLNFYDWFIKGEGPLTSCGIDAIGLLSSTLSEDPTYPDYELGLVPINPAQGYDLMGAITNFKREVYDSIWKEVEDKNGFVLIIILTRAKSSGFVRLRSKKIEDHPIIDPQYLSDPNDIEIILEGIKKGLQLTETQSFRRVGIELNTRKVYGCENFSVGTEEYWRCAIPKLQMSIFHYSGTNKMGTEDDPRSVVNDRFGVKGVKNLRVVDASVVPNANSGHMLGPVIMLGEKAGDIIKEDWNQFLS</sequence>
<dbReference type="SUPFAM" id="SSF51905">
    <property type="entry name" value="FAD/NAD(P)-binding domain"/>
    <property type="match status" value="1"/>
</dbReference>
<dbReference type="InterPro" id="IPR012132">
    <property type="entry name" value="GMC_OxRdtase"/>
</dbReference>
<evidence type="ECO:0000259" key="3">
    <source>
        <dbReference type="Pfam" id="PF05199"/>
    </source>
</evidence>
<comment type="similarity">
    <text evidence="1">Belongs to the GMC oxidoreductase family.</text>
</comment>
<evidence type="ECO:0000313" key="4">
    <source>
        <dbReference type="EMBL" id="KAK9688195.1"/>
    </source>
</evidence>
<name>A0AAW1IFC3_POPJA</name>
<dbReference type="InterPro" id="IPR007867">
    <property type="entry name" value="GMC_OxRtase_C"/>
</dbReference>
<evidence type="ECO:0000313" key="5">
    <source>
        <dbReference type="Proteomes" id="UP001458880"/>
    </source>
</evidence>
<dbReference type="EMBL" id="JASPKY010000602">
    <property type="protein sequence ID" value="KAK9688195.1"/>
    <property type="molecule type" value="Genomic_DNA"/>
</dbReference>
<dbReference type="PANTHER" id="PTHR11552:SF158">
    <property type="entry name" value="GH23626P-RELATED"/>
    <property type="match status" value="1"/>
</dbReference>
<dbReference type="Gene3D" id="3.30.410.10">
    <property type="entry name" value="Cholesterol Oxidase, domain 2"/>
    <property type="match status" value="3"/>
</dbReference>